<dbReference type="PATRIC" id="fig|253.9.peg.2447"/>
<name>A0A0N0ZWT8_CHRID</name>
<accession>A0A0N0ZWT8</accession>
<reference evidence="1 2" key="1">
    <citation type="journal article" date="2015" name="Genom Data">
        <title>Draft genome sequence of a multidrug-resistant Chryseobacterium indologenes isolate from Malaysia.</title>
        <authorList>
            <person name="Yu C.Y."/>
            <person name="Ang G.Y."/>
            <person name="Cheng H.J."/>
            <person name="Cheong Y.M."/>
            <person name="Yin W.F."/>
            <person name="Chan K.G."/>
        </authorList>
    </citation>
    <scope>NUCLEOTIDE SEQUENCE [LARGE SCALE GENOMIC DNA]</scope>
    <source>
        <strain evidence="1 2">CI_885</strain>
    </source>
</reference>
<gene>
    <name evidence="1" type="ORF">AOB46_05675</name>
</gene>
<protein>
    <submittedName>
        <fullName evidence="1">Uncharacterized protein</fullName>
    </submittedName>
</protein>
<dbReference type="AlphaFoldDB" id="A0A0N0ZWT8"/>
<evidence type="ECO:0000313" key="2">
    <source>
        <dbReference type="Proteomes" id="UP000037953"/>
    </source>
</evidence>
<evidence type="ECO:0000313" key="1">
    <source>
        <dbReference type="EMBL" id="KPE52358.1"/>
    </source>
</evidence>
<proteinExistence type="predicted"/>
<dbReference type="Proteomes" id="UP000037953">
    <property type="component" value="Unassembled WGS sequence"/>
</dbReference>
<sequence>MLRKQTGNRGLFFEIGLECSYSDQIRELSIVYNADLKWKQVCELGVHIFHDYYKRKFNSRHLEVGINTVRWLAVDTNHLIAVYATVSALAEELDYPIPNLNFEDDSFNFPEVRSINI</sequence>
<organism evidence="1 2">
    <name type="scientific">Chryseobacterium indologenes</name>
    <name type="common">Flavobacterium indologenes</name>
    <dbReference type="NCBI Taxonomy" id="253"/>
    <lineage>
        <taxon>Bacteria</taxon>
        <taxon>Pseudomonadati</taxon>
        <taxon>Bacteroidota</taxon>
        <taxon>Flavobacteriia</taxon>
        <taxon>Flavobacteriales</taxon>
        <taxon>Weeksellaceae</taxon>
        <taxon>Chryseobacterium group</taxon>
        <taxon>Chryseobacterium</taxon>
    </lineage>
</organism>
<reference evidence="2" key="2">
    <citation type="submission" date="2015-09" db="EMBL/GenBank/DDBJ databases">
        <title>Draft genome sequence of a multidrug-resistant Chryseobacterium indologenes isolate from Malaysia.</title>
        <authorList>
            <person name="Yu C.Y."/>
            <person name="Ang G.Y."/>
            <person name="Chan K.-G."/>
        </authorList>
    </citation>
    <scope>NUCLEOTIDE SEQUENCE [LARGE SCALE GENOMIC DNA]</scope>
    <source>
        <strain evidence="2">CI_885</strain>
    </source>
</reference>
<comment type="caution">
    <text evidence="1">The sequence shown here is derived from an EMBL/GenBank/DDBJ whole genome shotgun (WGS) entry which is preliminary data.</text>
</comment>
<dbReference type="EMBL" id="LJOD01000002">
    <property type="protein sequence ID" value="KPE52358.1"/>
    <property type="molecule type" value="Genomic_DNA"/>
</dbReference>